<name>T1H6V1_MEGSC</name>
<organism evidence="1 2">
    <name type="scientific">Megaselia scalaris</name>
    <name type="common">Humpbacked fly</name>
    <name type="synonym">Phora scalaris</name>
    <dbReference type="NCBI Taxonomy" id="36166"/>
    <lineage>
        <taxon>Eukaryota</taxon>
        <taxon>Metazoa</taxon>
        <taxon>Ecdysozoa</taxon>
        <taxon>Arthropoda</taxon>
        <taxon>Hexapoda</taxon>
        <taxon>Insecta</taxon>
        <taxon>Pterygota</taxon>
        <taxon>Neoptera</taxon>
        <taxon>Endopterygota</taxon>
        <taxon>Diptera</taxon>
        <taxon>Brachycera</taxon>
        <taxon>Muscomorpha</taxon>
        <taxon>Platypezoidea</taxon>
        <taxon>Phoridae</taxon>
        <taxon>Megaseliini</taxon>
        <taxon>Megaselia</taxon>
    </lineage>
</organism>
<dbReference type="EnsemblMetazoa" id="MESCA012433-RA">
    <property type="protein sequence ID" value="MESCA012433-PA"/>
    <property type="gene ID" value="MESCA012433"/>
</dbReference>
<evidence type="ECO:0000313" key="2">
    <source>
        <dbReference type="Proteomes" id="UP000015102"/>
    </source>
</evidence>
<reference evidence="2" key="1">
    <citation type="submission" date="2013-02" db="EMBL/GenBank/DDBJ databases">
        <authorList>
            <person name="Hughes D."/>
        </authorList>
    </citation>
    <scope>NUCLEOTIDE SEQUENCE</scope>
    <source>
        <strain>Durham</strain>
        <strain evidence="2">NC isolate 2 -- Noor lab</strain>
    </source>
</reference>
<accession>T1H6V1</accession>
<dbReference type="Proteomes" id="UP000015102">
    <property type="component" value="Unassembled WGS sequence"/>
</dbReference>
<proteinExistence type="predicted"/>
<dbReference type="HOGENOM" id="CLU_3412201_0_0_1"/>
<reference evidence="1" key="2">
    <citation type="submission" date="2015-06" db="UniProtKB">
        <authorList>
            <consortium name="EnsemblMetazoa"/>
        </authorList>
    </citation>
    <scope>IDENTIFICATION</scope>
</reference>
<dbReference type="AlphaFoldDB" id="T1H6V1"/>
<evidence type="ECO:0000313" key="1">
    <source>
        <dbReference type="EnsemblMetazoa" id="MESCA012433-PA"/>
    </source>
</evidence>
<keyword evidence="2" id="KW-1185">Reference proteome</keyword>
<sequence length="29" mass="3467">MSVLGHAEKENHQEFVIIISHWNITLFWS</sequence>
<protein>
    <submittedName>
        <fullName evidence="1">Uncharacterized protein</fullName>
    </submittedName>
</protein>